<evidence type="ECO:0000313" key="9">
    <source>
        <dbReference type="EMBL" id="TCP29836.1"/>
    </source>
</evidence>
<dbReference type="PANTHER" id="PTHR43414:SF1">
    <property type="entry name" value="PEPTIDE PERMEASE"/>
    <property type="match status" value="1"/>
</dbReference>
<dbReference type="PANTHER" id="PTHR43414">
    <property type="entry name" value="MULTIDRUG RESISTANCE PROTEIN MDTG"/>
    <property type="match status" value="1"/>
</dbReference>
<comment type="caution">
    <text evidence="9">The sequence shown here is derived from an EMBL/GenBank/DDBJ whole genome shotgun (WGS) entry which is preliminary data.</text>
</comment>
<keyword evidence="3" id="KW-1003">Cell membrane</keyword>
<evidence type="ECO:0000256" key="3">
    <source>
        <dbReference type="ARBA" id="ARBA00022475"/>
    </source>
</evidence>
<evidence type="ECO:0000256" key="7">
    <source>
        <dbReference type="SAM" id="Phobius"/>
    </source>
</evidence>
<dbReference type="AlphaFoldDB" id="A0A4V2SN49"/>
<keyword evidence="5 7" id="KW-1133">Transmembrane helix</keyword>
<keyword evidence="2" id="KW-0813">Transport</keyword>
<protein>
    <submittedName>
        <fullName evidence="9">DHA1 family multidrug resistance protein-like MFS transporter</fullName>
    </submittedName>
</protein>
<feature type="transmembrane region" description="Helical" evidence="7">
    <location>
        <begin position="173"/>
        <end position="192"/>
    </location>
</feature>
<keyword evidence="6 7" id="KW-0472">Membrane</keyword>
<dbReference type="PROSITE" id="PS50850">
    <property type="entry name" value="MFS"/>
    <property type="match status" value="1"/>
</dbReference>
<dbReference type="GO" id="GO:0022857">
    <property type="term" value="F:transmembrane transporter activity"/>
    <property type="evidence" value="ECO:0007669"/>
    <property type="project" value="InterPro"/>
</dbReference>
<reference evidence="9 10" key="1">
    <citation type="submission" date="2019-03" db="EMBL/GenBank/DDBJ databases">
        <title>Genomic Encyclopedia of Type Strains, Phase IV (KMG-IV): sequencing the most valuable type-strain genomes for metagenomic binning, comparative biology and taxonomic classification.</title>
        <authorList>
            <person name="Goeker M."/>
        </authorList>
    </citation>
    <scope>NUCLEOTIDE SEQUENCE [LARGE SCALE GENOMIC DNA]</scope>
    <source>
        <strain evidence="9 10">DSM 19377</strain>
    </source>
</reference>
<dbReference type="PRINTS" id="PR01035">
    <property type="entry name" value="TCRTETA"/>
</dbReference>
<feature type="transmembrane region" description="Helical" evidence="7">
    <location>
        <begin position="252"/>
        <end position="274"/>
    </location>
</feature>
<sequence length="403" mass="43777">MRIGMIIMVNWKKSVRILWLCNFMVTSGLTMIMPFLPLFLEQMGVHSHHSLSLWTGIIFSAAFLSGAIMSPIWGIFADKYGQRANLVRAGLGMGIITFLMAFAFSPLILLTLRFIVGFFSGFITVSFSYISRVTPKEQTGSALGILQTGGISGTIIGPLFGGALSDMFGFRPVFAITGICILLSLLLVIFVLEKDPVFKQTSENKASFKEVFKNPTLIMLFIATFIVQASILGTNSMMTLFVKSLVGHVGNIAFLSGLAASIAGIANIIGSPYLGKLGDRIGQAKTLPVVMFFCGLLVLPQMFSHNLTELYIWRFAQGLLLGGMWPAIQALIHKKTAKHIQGRAFGITSSSRFLGNLAGPLVAGWISGNISIIYVFAFSGIILILGSFLVKWKVKPERNPAAS</sequence>
<name>A0A4V2SN49_9BACL</name>
<dbReference type="InterPro" id="IPR001958">
    <property type="entry name" value="Tet-R_TetA/multi-R_MdtG-like"/>
</dbReference>
<feature type="transmembrane region" description="Helical" evidence="7">
    <location>
        <begin position="20"/>
        <end position="40"/>
    </location>
</feature>
<feature type="transmembrane region" description="Helical" evidence="7">
    <location>
        <begin position="310"/>
        <end position="332"/>
    </location>
</feature>
<gene>
    <name evidence="9" type="ORF">EV207_108130</name>
</gene>
<proteinExistence type="predicted"/>
<feature type="domain" description="Major facilitator superfamily (MFS) profile" evidence="8">
    <location>
        <begin position="14"/>
        <end position="398"/>
    </location>
</feature>
<keyword evidence="10" id="KW-1185">Reference proteome</keyword>
<dbReference type="EMBL" id="SLXK01000008">
    <property type="protein sequence ID" value="TCP29836.1"/>
    <property type="molecule type" value="Genomic_DNA"/>
</dbReference>
<organism evidence="9 10">
    <name type="scientific">Scopulibacillus darangshiensis</name>
    <dbReference type="NCBI Taxonomy" id="442528"/>
    <lineage>
        <taxon>Bacteria</taxon>
        <taxon>Bacillati</taxon>
        <taxon>Bacillota</taxon>
        <taxon>Bacilli</taxon>
        <taxon>Bacillales</taxon>
        <taxon>Sporolactobacillaceae</taxon>
        <taxon>Scopulibacillus</taxon>
    </lineage>
</organism>
<accession>A0A4V2SN49</accession>
<feature type="transmembrane region" description="Helical" evidence="7">
    <location>
        <begin position="372"/>
        <end position="390"/>
    </location>
</feature>
<dbReference type="GO" id="GO:0005886">
    <property type="term" value="C:plasma membrane"/>
    <property type="evidence" value="ECO:0007669"/>
    <property type="project" value="UniProtKB-SubCell"/>
</dbReference>
<keyword evidence="4 7" id="KW-0812">Transmembrane</keyword>
<feature type="transmembrane region" description="Helical" evidence="7">
    <location>
        <begin position="344"/>
        <end position="366"/>
    </location>
</feature>
<evidence type="ECO:0000256" key="1">
    <source>
        <dbReference type="ARBA" id="ARBA00004651"/>
    </source>
</evidence>
<dbReference type="SUPFAM" id="SSF103473">
    <property type="entry name" value="MFS general substrate transporter"/>
    <property type="match status" value="1"/>
</dbReference>
<feature type="transmembrane region" description="Helical" evidence="7">
    <location>
        <begin position="212"/>
        <end position="232"/>
    </location>
</feature>
<evidence type="ECO:0000256" key="5">
    <source>
        <dbReference type="ARBA" id="ARBA00022989"/>
    </source>
</evidence>
<dbReference type="Gene3D" id="1.20.1720.10">
    <property type="entry name" value="Multidrug resistance protein D"/>
    <property type="match status" value="1"/>
</dbReference>
<evidence type="ECO:0000256" key="2">
    <source>
        <dbReference type="ARBA" id="ARBA00022448"/>
    </source>
</evidence>
<comment type="subcellular location">
    <subcellularLocation>
        <location evidence="1">Cell membrane</location>
        <topology evidence="1">Multi-pass membrane protein</topology>
    </subcellularLocation>
</comment>
<evidence type="ECO:0000313" key="10">
    <source>
        <dbReference type="Proteomes" id="UP000295416"/>
    </source>
</evidence>
<feature type="transmembrane region" description="Helical" evidence="7">
    <location>
        <begin position="86"/>
        <end position="104"/>
    </location>
</feature>
<dbReference type="InterPro" id="IPR011701">
    <property type="entry name" value="MFS"/>
</dbReference>
<dbReference type="InterPro" id="IPR020846">
    <property type="entry name" value="MFS_dom"/>
</dbReference>
<dbReference type="Proteomes" id="UP000295416">
    <property type="component" value="Unassembled WGS sequence"/>
</dbReference>
<evidence type="ECO:0000259" key="8">
    <source>
        <dbReference type="PROSITE" id="PS50850"/>
    </source>
</evidence>
<evidence type="ECO:0000256" key="6">
    <source>
        <dbReference type="ARBA" id="ARBA00023136"/>
    </source>
</evidence>
<dbReference type="Gene3D" id="1.20.1250.20">
    <property type="entry name" value="MFS general substrate transporter like domains"/>
    <property type="match status" value="1"/>
</dbReference>
<dbReference type="InterPro" id="IPR036259">
    <property type="entry name" value="MFS_trans_sf"/>
</dbReference>
<feature type="transmembrane region" description="Helical" evidence="7">
    <location>
        <begin position="52"/>
        <end position="74"/>
    </location>
</feature>
<feature type="transmembrane region" description="Helical" evidence="7">
    <location>
        <begin position="110"/>
        <end position="130"/>
    </location>
</feature>
<evidence type="ECO:0000256" key="4">
    <source>
        <dbReference type="ARBA" id="ARBA00022692"/>
    </source>
</evidence>
<dbReference type="Pfam" id="PF07690">
    <property type="entry name" value="MFS_1"/>
    <property type="match status" value="1"/>
</dbReference>
<feature type="transmembrane region" description="Helical" evidence="7">
    <location>
        <begin position="286"/>
        <end position="304"/>
    </location>
</feature>
<feature type="transmembrane region" description="Helical" evidence="7">
    <location>
        <begin position="142"/>
        <end position="161"/>
    </location>
</feature>